<dbReference type="PANTHER" id="PTHR34220:SF7">
    <property type="entry name" value="SENSOR HISTIDINE KINASE YPDA"/>
    <property type="match status" value="1"/>
</dbReference>
<dbReference type="GO" id="GO:0000155">
    <property type="term" value="F:phosphorelay sensor kinase activity"/>
    <property type="evidence" value="ECO:0007669"/>
    <property type="project" value="InterPro"/>
</dbReference>
<keyword evidence="3" id="KW-0418">Kinase</keyword>
<dbReference type="InterPro" id="IPR010559">
    <property type="entry name" value="Sig_transdc_His_kin_internal"/>
</dbReference>
<feature type="transmembrane region" description="Helical" evidence="1">
    <location>
        <begin position="129"/>
        <end position="149"/>
    </location>
</feature>
<feature type="transmembrane region" description="Helical" evidence="1">
    <location>
        <begin position="88"/>
        <end position="109"/>
    </location>
</feature>
<proteinExistence type="predicted"/>
<keyword evidence="1" id="KW-0472">Membrane</keyword>
<evidence type="ECO:0000256" key="1">
    <source>
        <dbReference type="SAM" id="Phobius"/>
    </source>
</evidence>
<keyword evidence="1" id="KW-1133">Transmembrane helix</keyword>
<reference evidence="3 4" key="1">
    <citation type="submission" date="2019-07" db="EMBL/GenBank/DDBJ databases">
        <title>Flavobacterium sp. nov., isolated from glacier ice.</title>
        <authorList>
            <person name="Liu Q."/>
            <person name="Xin Y.-H."/>
        </authorList>
    </citation>
    <scope>NUCLEOTIDE SEQUENCE [LARGE SCALE GENOMIC DNA]</scope>
    <source>
        <strain evidence="3 4">ZT4R6</strain>
    </source>
</reference>
<dbReference type="Proteomes" id="UP000320643">
    <property type="component" value="Unassembled WGS sequence"/>
</dbReference>
<dbReference type="InterPro" id="IPR050640">
    <property type="entry name" value="Bact_2-comp_sensor_kinase"/>
</dbReference>
<sequence length="361" mass="42412">MKAVRDIYCTQNGLVNFFVEKKYRVYRHLLIWIYLALTLLDRGDRPEFTEPYDLYIRIMWMGYFLTMVYINMYVLVPYLLFRGKYLNYLIKLISLIAITFAIVRQIHVVYFDQHRILPRTIRIGVYREIIAAANIITLTVFSSTAIKLFQRWKEDTTKMAELEKTTLQMELKELKNQINPHFLFNMLNNVNVLVTKDPAKASLIIMKLSDFLRYQLYENNAASVQLSSEIQFLNDFMELEKIRRDDFTFELTVNHKAYNKDEFNAVTLPPSLFIVFIENAIKYSIDLDNPSYVRANFTITNTSLHFTCINSKAKEPIEFSGSGGLGLININRRLELLYADSFACNVKDTQYEYEVNLTLPL</sequence>
<dbReference type="OrthoDB" id="9809908at2"/>
<accession>A0A552V851</accession>
<gene>
    <name evidence="3" type="ORF">FMM05_04555</name>
</gene>
<dbReference type="PANTHER" id="PTHR34220">
    <property type="entry name" value="SENSOR HISTIDINE KINASE YPDA"/>
    <property type="match status" value="1"/>
</dbReference>
<keyword evidence="3" id="KW-0808">Transferase</keyword>
<evidence type="ECO:0000313" key="3">
    <source>
        <dbReference type="EMBL" id="TRW26653.1"/>
    </source>
</evidence>
<feature type="transmembrane region" description="Helical" evidence="1">
    <location>
        <begin position="60"/>
        <end position="81"/>
    </location>
</feature>
<dbReference type="Pfam" id="PF06580">
    <property type="entry name" value="His_kinase"/>
    <property type="match status" value="1"/>
</dbReference>
<evidence type="ECO:0000259" key="2">
    <source>
        <dbReference type="Pfam" id="PF06580"/>
    </source>
</evidence>
<dbReference type="GO" id="GO:0016020">
    <property type="term" value="C:membrane"/>
    <property type="evidence" value="ECO:0007669"/>
    <property type="project" value="InterPro"/>
</dbReference>
<dbReference type="AlphaFoldDB" id="A0A552V851"/>
<organism evidence="3 4">
    <name type="scientific">Flavobacterium zepuense</name>
    <dbReference type="NCBI Taxonomy" id="2593302"/>
    <lineage>
        <taxon>Bacteria</taxon>
        <taxon>Pseudomonadati</taxon>
        <taxon>Bacteroidota</taxon>
        <taxon>Flavobacteriia</taxon>
        <taxon>Flavobacteriales</taxon>
        <taxon>Flavobacteriaceae</taxon>
        <taxon>Flavobacterium</taxon>
    </lineage>
</organism>
<comment type="caution">
    <text evidence="3">The sequence shown here is derived from an EMBL/GenBank/DDBJ whole genome shotgun (WGS) entry which is preliminary data.</text>
</comment>
<protein>
    <submittedName>
        <fullName evidence="3">Histidine kinase</fullName>
    </submittedName>
</protein>
<evidence type="ECO:0000313" key="4">
    <source>
        <dbReference type="Proteomes" id="UP000320643"/>
    </source>
</evidence>
<name>A0A552V851_9FLAO</name>
<feature type="transmembrane region" description="Helical" evidence="1">
    <location>
        <begin position="25"/>
        <end position="40"/>
    </location>
</feature>
<feature type="domain" description="Signal transduction histidine kinase internal region" evidence="2">
    <location>
        <begin position="169"/>
        <end position="246"/>
    </location>
</feature>
<keyword evidence="4" id="KW-1185">Reference proteome</keyword>
<keyword evidence="1" id="KW-0812">Transmembrane</keyword>
<dbReference type="RefSeq" id="WP_143372151.1">
    <property type="nucleotide sequence ID" value="NZ_VJVZ01000002.1"/>
</dbReference>
<dbReference type="EMBL" id="VJVZ01000002">
    <property type="protein sequence ID" value="TRW26653.1"/>
    <property type="molecule type" value="Genomic_DNA"/>
</dbReference>